<dbReference type="GO" id="GO:0004674">
    <property type="term" value="F:protein serine/threonine kinase activity"/>
    <property type="evidence" value="ECO:0007669"/>
    <property type="project" value="UniProtKB-EC"/>
</dbReference>
<keyword evidence="8 11" id="KW-0067">ATP-binding</keyword>
<dbReference type="Gene3D" id="1.10.510.10">
    <property type="entry name" value="Transferase(Phosphotransferase) domain 1"/>
    <property type="match status" value="1"/>
</dbReference>
<evidence type="ECO:0000256" key="2">
    <source>
        <dbReference type="ARBA" id="ARBA00012513"/>
    </source>
</evidence>
<sequence>MGELRQPLSDAPTRANQGRRYSSLPAGIRGNGKKYRAPELVAIMGDGPVTAMQQDEVMRSERAATHSLRHKALHNAYVQQNDTGHVYRQPSIDLSARCESGYKINIGPWKLAHTLGQGASAEVKFCRHRVTSQPAACKIVSKHSSTLIQAGSLAALDRIDAHMQQKVKNQMRVPVAVEREVAILKLVQHPNIMKLYDIWENGEYIYLILELVDDGDLFTLITNNGRLAEEAAISLFRQIMSAMTYCHYFKICHRDLKPENILVTHDGQVKIADFGMAALHQTETHKLHTACGSPHYAAPELLKAHRYLGNRADIWSMGVILFAMLTARLPFDEEQVSLVHAKVKRGEYEMPEFLSIEAKDLIRRMLEVNPDRRITMYDMWRHPLIMKYQAFDNLNPVTGQPPDVSLKFEPQPLRREEIDGQIVHQLRTLWHMFSEEDIVSNLVQKSPNTQQAFYWLLRNYRERQLEDFKPEIAHSRSDYHHFTPSAWKRKISTCEFTSGRSVSRFTVISQVAETEVETVASYDPFNVNKYSAADSSLASGNEPSRTKVTIHRRPSAHGQRDQSFSSNTQRIRRTAGTVASIRTARGTRIGPKTPSIGSMHSGKGVMYARPVPVHKRPAVNFTHIRRKSSAASRNGSIHMSSSGRGHSQRYMHGARGAHGSRDVRRRPSVKVPRPGTMQISQTQDSALIDEEVRKFSSRIARDLDTAFNTSIVAEPSITGSLGFSSPTDTNEPKTPESFQSTDQTLVQDSTAEQGTWKDRPLPPLPERLKLLATSMPSKDDRRMVTAPAQLIRSNTNIEIFDTDADYLGKSSADKIRASSGPTQTTQRRGKGGEEKALRILESTENSIRVVNSPKRPLTGASFMDRVMKDRKRESGTSMMSDYGRRASTAMPKLGYHDESVSKRKPSWFQRLSSYSHPNEMVEAGDRLYANQRTDHGSDSSSINGLQNKKKKRFGLLFWKTSKDGKQDADTTTPSISPITRAPTPKPQDPVHENWIARMFRIKPATEYLCFDMSRKDARNDLADLFREWKSFGMRDVAVDKDRNIVFARVSGKNSLGIKEVALAAEIMTVIEHGSNRSLSIVRFTQERGAASSFHTVVKTTKEVFSRRNKLVADRQKSRMMIKTLNA</sequence>
<name>A0ABR3YI14_9PEZI</name>
<dbReference type="InterPro" id="IPR031850">
    <property type="entry name" value="Fungal_KA1_dom"/>
</dbReference>
<feature type="compositionally biased region" description="Polar residues" evidence="12">
    <location>
        <begin position="534"/>
        <end position="547"/>
    </location>
</feature>
<dbReference type="PROSITE" id="PS50011">
    <property type="entry name" value="PROTEIN_KINASE_DOM"/>
    <property type="match status" value="1"/>
</dbReference>
<evidence type="ECO:0000313" key="14">
    <source>
        <dbReference type="EMBL" id="KAL1887473.1"/>
    </source>
</evidence>
<dbReference type="Pfam" id="PF00069">
    <property type="entry name" value="Pkinase"/>
    <property type="match status" value="1"/>
</dbReference>
<accession>A0ABR3YI14</accession>
<evidence type="ECO:0000256" key="12">
    <source>
        <dbReference type="SAM" id="MobiDB-lite"/>
    </source>
</evidence>
<dbReference type="SMART" id="SM00220">
    <property type="entry name" value="S_TKc"/>
    <property type="match status" value="1"/>
</dbReference>
<dbReference type="InterPro" id="IPR043024">
    <property type="entry name" value="KA1_sf_fungal"/>
</dbReference>
<keyword evidence="5 14" id="KW-0808">Transferase</keyword>
<evidence type="ECO:0000256" key="8">
    <source>
        <dbReference type="ARBA" id="ARBA00022840"/>
    </source>
</evidence>
<evidence type="ECO:0000256" key="9">
    <source>
        <dbReference type="ARBA" id="ARBA00047899"/>
    </source>
</evidence>
<evidence type="ECO:0000256" key="11">
    <source>
        <dbReference type="PROSITE-ProRule" id="PRU10141"/>
    </source>
</evidence>
<evidence type="ECO:0000256" key="4">
    <source>
        <dbReference type="ARBA" id="ARBA00022553"/>
    </source>
</evidence>
<feature type="compositionally biased region" description="Polar residues" evidence="12">
    <location>
        <begin position="629"/>
        <end position="645"/>
    </location>
</feature>
<feature type="compositionally biased region" description="Polar residues" evidence="12">
    <location>
        <begin position="716"/>
        <end position="729"/>
    </location>
</feature>
<dbReference type="InterPro" id="IPR011009">
    <property type="entry name" value="Kinase-like_dom_sf"/>
</dbReference>
<feature type="binding site" evidence="11">
    <location>
        <position position="138"/>
    </location>
    <ligand>
        <name>ATP</name>
        <dbReference type="ChEBI" id="CHEBI:30616"/>
    </ligand>
</feature>
<dbReference type="InterPro" id="IPR017441">
    <property type="entry name" value="Protein_kinase_ATP_BS"/>
</dbReference>
<evidence type="ECO:0000313" key="15">
    <source>
        <dbReference type="Proteomes" id="UP001583280"/>
    </source>
</evidence>
<comment type="catalytic activity">
    <reaction evidence="10">
        <text>L-seryl-[protein] + ATP = O-phospho-L-seryl-[protein] + ADP + H(+)</text>
        <dbReference type="Rhea" id="RHEA:17989"/>
        <dbReference type="Rhea" id="RHEA-COMP:9863"/>
        <dbReference type="Rhea" id="RHEA-COMP:11604"/>
        <dbReference type="ChEBI" id="CHEBI:15378"/>
        <dbReference type="ChEBI" id="CHEBI:29999"/>
        <dbReference type="ChEBI" id="CHEBI:30616"/>
        <dbReference type="ChEBI" id="CHEBI:83421"/>
        <dbReference type="ChEBI" id="CHEBI:456216"/>
        <dbReference type="EC" id="2.7.11.1"/>
    </reaction>
</comment>
<feature type="region of interest" description="Disordered" evidence="12">
    <location>
        <begin position="534"/>
        <end position="572"/>
    </location>
</feature>
<feature type="region of interest" description="Disordered" evidence="12">
    <location>
        <begin position="812"/>
        <end position="833"/>
    </location>
</feature>
<dbReference type="Pfam" id="PF16797">
    <property type="entry name" value="Fungal_KA1"/>
    <property type="match status" value="1"/>
</dbReference>
<feature type="region of interest" description="Disordered" evidence="12">
    <location>
        <begin position="716"/>
        <end position="764"/>
    </location>
</feature>
<feature type="region of interest" description="Disordered" evidence="12">
    <location>
        <begin position="627"/>
        <end position="684"/>
    </location>
</feature>
<comment type="catalytic activity">
    <reaction evidence="9">
        <text>L-threonyl-[protein] + ATP = O-phospho-L-threonyl-[protein] + ADP + H(+)</text>
        <dbReference type="Rhea" id="RHEA:46608"/>
        <dbReference type="Rhea" id="RHEA-COMP:11060"/>
        <dbReference type="Rhea" id="RHEA-COMP:11605"/>
        <dbReference type="ChEBI" id="CHEBI:15378"/>
        <dbReference type="ChEBI" id="CHEBI:30013"/>
        <dbReference type="ChEBI" id="CHEBI:30616"/>
        <dbReference type="ChEBI" id="CHEBI:61977"/>
        <dbReference type="ChEBI" id="CHEBI:456216"/>
        <dbReference type="EC" id="2.7.11.1"/>
    </reaction>
</comment>
<dbReference type="Proteomes" id="UP001583280">
    <property type="component" value="Unassembled WGS sequence"/>
</dbReference>
<evidence type="ECO:0000259" key="13">
    <source>
        <dbReference type="PROSITE" id="PS50011"/>
    </source>
</evidence>
<evidence type="ECO:0000256" key="3">
    <source>
        <dbReference type="ARBA" id="ARBA00022527"/>
    </source>
</evidence>
<dbReference type="PANTHER" id="PTHR24346:SF110">
    <property type="entry name" value="NON-SPECIFIC SERINE_THREONINE PROTEIN KINASE"/>
    <property type="match status" value="1"/>
</dbReference>
<evidence type="ECO:0000256" key="1">
    <source>
        <dbReference type="ARBA" id="ARBA00010791"/>
    </source>
</evidence>
<dbReference type="InterPro" id="IPR008271">
    <property type="entry name" value="Ser/Thr_kinase_AS"/>
</dbReference>
<feature type="region of interest" description="Disordered" evidence="12">
    <location>
        <begin position="1"/>
        <end position="30"/>
    </location>
</feature>
<organism evidence="14 15">
    <name type="scientific">Ceratocystis pirilliformis</name>
    <dbReference type="NCBI Taxonomy" id="259994"/>
    <lineage>
        <taxon>Eukaryota</taxon>
        <taxon>Fungi</taxon>
        <taxon>Dikarya</taxon>
        <taxon>Ascomycota</taxon>
        <taxon>Pezizomycotina</taxon>
        <taxon>Sordariomycetes</taxon>
        <taxon>Hypocreomycetidae</taxon>
        <taxon>Microascales</taxon>
        <taxon>Ceratocystidaceae</taxon>
        <taxon>Ceratocystis</taxon>
    </lineage>
</organism>
<keyword evidence="4" id="KW-0597">Phosphoprotein</keyword>
<comment type="similarity">
    <text evidence="1">Belongs to the protein kinase superfamily. CAMK Ser/Thr protein kinase family. NIM1 subfamily.</text>
</comment>
<feature type="domain" description="Protein kinase" evidence="13">
    <location>
        <begin position="109"/>
        <end position="385"/>
    </location>
</feature>
<dbReference type="PROSITE" id="PS00107">
    <property type="entry name" value="PROTEIN_KINASE_ATP"/>
    <property type="match status" value="1"/>
</dbReference>
<dbReference type="InterPro" id="IPR000719">
    <property type="entry name" value="Prot_kinase_dom"/>
</dbReference>
<evidence type="ECO:0000256" key="5">
    <source>
        <dbReference type="ARBA" id="ARBA00022679"/>
    </source>
</evidence>
<gene>
    <name evidence="14" type="primary">GIN4</name>
    <name evidence="14" type="ORF">Cpir12675_006537</name>
</gene>
<keyword evidence="15" id="KW-1185">Reference proteome</keyword>
<protein>
    <recommendedName>
        <fullName evidence="2">non-specific serine/threonine protein kinase</fullName>
        <ecNumber evidence="2">2.7.11.1</ecNumber>
    </recommendedName>
</protein>
<feature type="compositionally biased region" description="Polar residues" evidence="12">
    <location>
        <begin position="736"/>
        <end position="753"/>
    </location>
</feature>
<dbReference type="PANTHER" id="PTHR24346">
    <property type="entry name" value="MAP/MICROTUBULE AFFINITY-REGULATING KINASE"/>
    <property type="match status" value="1"/>
</dbReference>
<dbReference type="PROSITE" id="PS00108">
    <property type="entry name" value="PROTEIN_KINASE_ST"/>
    <property type="match status" value="1"/>
</dbReference>
<comment type="caution">
    <text evidence="14">The sequence shown here is derived from an EMBL/GenBank/DDBJ whole genome shotgun (WGS) entry which is preliminary data.</text>
</comment>
<keyword evidence="7 14" id="KW-0418">Kinase</keyword>
<dbReference type="EMBL" id="JAWDJO010000317">
    <property type="protein sequence ID" value="KAL1887473.1"/>
    <property type="molecule type" value="Genomic_DNA"/>
</dbReference>
<evidence type="ECO:0000256" key="10">
    <source>
        <dbReference type="ARBA" id="ARBA00048679"/>
    </source>
</evidence>
<keyword evidence="3" id="KW-0723">Serine/threonine-protein kinase</keyword>
<dbReference type="SUPFAM" id="SSF56112">
    <property type="entry name" value="Protein kinase-like (PK-like)"/>
    <property type="match status" value="1"/>
</dbReference>
<feature type="region of interest" description="Disordered" evidence="12">
    <location>
        <begin position="963"/>
        <end position="990"/>
    </location>
</feature>
<keyword evidence="6 11" id="KW-0547">Nucleotide-binding</keyword>
<evidence type="ECO:0000256" key="6">
    <source>
        <dbReference type="ARBA" id="ARBA00022741"/>
    </source>
</evidence>
<dbReference type="EC" id="2.7.11.1" evidence="2"/>
<reference evidence="14 15" key="1">
    <citation type="journal article" date="2024" name="IMA Fungus">
        <title>IMA Genome - F19 : A genome assembly and annotation guide to empower mycologists, including annotated draft genome sequences of Ceratocystis pirilliformis, Diaporthe australafricana, Fusarium ophioides, Paecilomyces lecythidis, and Sporothrix stenoceras.</title>
        <authorList>
            <person name="Aylward J."/>
            <person name="Wilson A.M."/>
            <person name="Visagie C.M."/>
            <person name="Spraker J."/>
            <person name="Barnes I."/>
            <person name="Buitendag C."/>
            <person name="Ceriani C."/>
            <person name="Del Mar Angel L."/>
            <person name="du Plessis D."/>
            <person name="Fuchs T."/>
            <person name="Gasser K."/>
            <person name="Kramer D."/>
            <person name="Li W."/>
            <person name="Munsamy K."/>
            <person name="Piso A."/>
            <person name="Price J.L."/>
            <person name="Sonnekus B."/>
            <person name="Thomas C."/>
            <person name="van der Nest A."/>
            <person name="van Dijk A."/>
            <person name="van Heerden A."/>
            <person name="van Vuuren N."/>
            <person name="Yilmaz N."/>
            <person name="Duong T.A."/>
            <person name="van der Merwe N.A."/>
            <person name="Wingfield M.J."/>
            <person name="Wingfield B.D."/>
        </authorList>
    </citation>
    <scope>NUCLEOTIDE SEQUENCE [LARGE SCALE GENOMIC DNA]</scope>
    <source>
        <strain evidence="14 15">CMW 12675</strain>
    </source>
</reference>
<proteinExistence type="inferred from homology"/>
<dbReference type="Gene3D" id="3.30.310.220">
    <property type="entry name" value="Fungal kinase associated-1 domain"/>
    <property type="match status" value="1"/>
</dbReference>
<evidence type="ECO:0000256" key="7">
    <source>
        <dbReference type="ARBA" id="ARBA00022777"/>
    </source>
</evidence>